<dbReference type="RefSeq" id="WP_175348894.1">
    <property type="nucleotide sequence ID" value="NZ_JABMCI010000070.1"/>
</dbReference>
<dbReference type="AlphaFoldDB" id="A0A7Y6DXW9"/>
<protein>
    <submittedName>
        <fullName evidence="1">Uncharacterized protein</fullName>
    </submittedName>
</protein>
<reference evidence="1 2" key="1">
    <citation type="submission" date="2020-05" db="EMBL/GenBank/DDBJ databases">
        <title>Genome Sequencing of Type Strains.</title>
        <authorList>
            <person name="Lemaire J.F."/>
            <person name="Inderbitzin P."/>
            <person name="Gregorio O.A."/>
            <person name="Collins S.B."/>
            <person name="Wespe N."/>
            <person name="Knight-Connoni V."/>
        </authorList>
    </citation>
    <scope>NUCLEOTIDE SEQUENCE [LARGE SCALE GENOMIC DNA]</scope>
    <source>
        <strain evidence="1 2">ATCC 25174</strain>
    </source>
</reference>
<organism evidence="1 2">
    <name type="scientific">Cellulomonas humilata</name>
    <dbReference type="NCBI Taxonomy" id="144055"/>
    <lineage>
        <taxon>Bacteria</taxon>
        <taxon>Bacillati</taxon>
        <taxon>Actinomycetota</taxon>
        <taxon>Actinomycetes</taxon>
        <taxon>Micrococcales</taxon>
        <taxon>Cellulomonadaceae</taxon>
        <taxon>Cellulomonas</taxon>
    </lineage>
</organism>
<proteinExistence type="predicted"/>
<gene>
    <name evidence="1" type="ORF">HP550_17075</name>
</gene>
<accession>A0A7Y6DXW9</accession>
<comment type="caution">
    <text evidence="1">The sequence shown here is derived from an EMBL/GenBank/DDBJ whole genome shotgun (WGS) entry which is preliminary data.</text>
</comment>
<sequence>MITLSCSCGSAGSTRRHPLRGMSADERAALIRDAFSVSGGFLALEVDASWHPGSDEPAEGCVVLADLDSLDASAGLDAAGAKAIRDLLEIGHVRGQALPAPVEVGSVRFRVAPADEFGPAIAYLVTEGTETLLDATVPVPHPDLLAELVALHRDRGTDALVRVDALAGVTGLATAIVRVRGERGAAVA</sequence>
<dbReference type="Proteomes" id="UP000565724">
    <property type="component" value="Unassembled WGS sequence"/>
</dbReference>
<evidence type="ECO:0000313" key="2">
    <source>
        <dbReference type="Proteomes" id="UP000565724"/>
    </source>
</evidence>
<name>A0A7Y6DXW9_9CELL</name>
<evidence type="ECO:0000313" key="1">
    <source>
        <dbReference type="EMBL" id="NUU18966.1"/>
    </source>
</evidence>
<dbReference type="EMBL" id="JABMCI010000070">
    <property type="protein sequence ID" value="NUU18966.1"/>
    <property type="molecule type" value="Genomic_DNA"/>
</dbReference>
<keyword evidence="2" id="KW-1185">Reference proteome</keyword>